<dbReference type="EMBL" id="JACRTJ010000005">
    <property type="protein sequence ID" value="MBC8597994.1"/>
    <property type="molecule type" value="Genomic_DNA"/>
</dbReference>
<feature type="chain" id="PRO_5046973743" description="Lipoprotein" evidence="2">
    <location>
        <begin position="33"/>
        <end position="209"/>
    </location>
</feature>
<feature type="signal peptide" evidence="2">
    <location>
        <begin position="1"/>
        <end position="32"/>
    </location>
</feature>
<evidence type="ECO:0000313" key="4">
    <source>
        <dbReference type="Proteomes" id="UP000647491"/>
    </source>
</evidence>
<sequence>MMKNMETMKNRKLRLRAACGLLAVLAAAVLTACGSSGTGGQNGTEAASEALETSAPESAAEAESSAPGPRETPSPEEIASMKAEEAGDFFTIMQKFSAGEIEAVPFEKLSGNDGQYGVVSLAEDPESGLKLFGYMAPGNRYEGIYLMDKDSRVNAFPTAVYATEALICPTISWDKETSTLTVTVWSSEAESQDFSFQQKESGLFVSLDE</sequence>
<accession>A0ABR7NPF2</accession>
<gene>
    <name evidence="3" type="ORF">H8708_01920</name>
</gene>
<reference evidence="3 4" key="1">
    <citation type="submission" date="2020-08" db="EMBL/GenBank/DDBJ databases">
        <title>Genome public.</title>
        <authorList>
            <person name="Liu C."/>
            <person name="Sun Q."/>
        </authorList>
    </citation>
    <scope>NUCLEOTIDE SEQUENCE [LARGE SCALE GENOMIC DNA]</scope>
    <source>
        <strain evidence="3 4">BX10</strain>
    </source>
</reference>
<dbReference type="Proteomes" id="UP000647491">
    <property type="component" value="Unassembled WGS sequence"/>
</dbReference>
<organism evidence="3 4">
    <name type="scientific">Enterocloster hominis</name>
    <name type="common">ex Liu et al. 2021</name>
    <dbReference type="NCBI Taxonomy" id="2763663"/>
    <lineage>
        <taxon>Bacteria</taxon>
        <taxon>Bacillati</taxon>
        <taxon>Bacillota</taxon>
        <taxon>Clostridia</taxon>
        <taxon>Lachnospirales</taxon>
        <taxon>Lachnospiraceae</taxon>
        <taxon>Enterocloster</taxon>
    </lineage>
</organism>
<keyword evidence="2" id="KW-0732">Signal</keyword>
<evidence type="ECO:0000256" key="1">
    <source>
        <dbReference type="SAM" id="MobiDB-lite"/>
    </source>
</evidence>
<proteinExistence type="predicted"/>
<feature type="region of interest" description="Disordered" evidence="1">
    <location>
        <begin position="36"/>
        <end position="76"/>
    </location>
</feature>
<protein>
    <recommendedName>
        <fullName evidence="5">Lipoprotein</fullName>
    </recommendedName>
</protein>
<dbReference type="RefSeq" id="WP_262426785.1">
    <property type="nucleotide sequence ID" value="NZ_JACRTJ010000005.1"/>
</dbReference>
<evidence type="ECO:0000313" key="3">
    <source>
        <dbReference type="EMBL" id="MBC8597994.1"/>
    </source>
</evidence>
<dbReference type="PROSITE" id="PS51257">
    <property type="entry name" value="PROKAR_LIPOPROTEIN"/>
    <property type="match status" value="1"/>
</dbReference>
<evidence type="ECO:0000256" key="2">
    <source>
        <dbReference type="SAM" id="SignalP"/>
    </source>
</evidence>
<name>A0ABR7NPF2_9FIRM</name>
<feature type="compositionally biased region" description="Low complexity" evidence="1">
    <location>
        <begin position="45"/>
        <end position="66"/>
    </location>
</feature>
<evidence type="ECO:0008006" key="5">
    <source>
        <dbReference type="Google" id="ProtNLM"/>
    </source>
</evidence>
<comment type="caution">
    <text evidence="3">The sequence shown here is derived from an EMBL/GenBank/DDBJ whole genome shotgun (WGS) entry which is preliminary data.</text>
</comment>
<keyword evidence="4" id="KW-1185">Reference proteome</keyword>